<name>A0A0A9BJU5_ARUDO</name>
<accession>A0A0A9BJU5</accession>
<organism evidence="1">
    <name type="scientific">Arundo donax</name>
    <name type="common">Giant reed</name>
    <name type="synonym">Donax arundinaceus</name>
    <dbReference type="NCBI Taxonomy" id="35708"/>
    <lineage>
        <taxon>Eukaryota</taxon>
        <taxon>Viridiplantae</taxon>
        <taxon>Streptophyta</taxon>
        <taxon>Embryophyta</taxon>
        <taxon>Tracheophyta</taxon>
        <taxon>Spermatophyta</taxon>
        <taxon>Magnoliopsida</taxon>
        <taxon>Liliopsida</taxon>
        <taxon>Poales</taxon>
        <taxon>Poaceae</taxon>
        <taxon>PACMAD clade</taxon>
        <taxon>Arundinoideae</taxon>
        <taxon>Arundineae</taxon>
        <taxon>Arundo</taxon>
    </lineage>
</organism>
<evidence type="ECO:0000313" key="1">
    <source>
        <dbReference type="EMBL" id="JAD63606.1"/>
    </source>
</evidence>
<dbReference type="EMBL" id="GBRH01234289">
    <property type="protein sequence ID" value="JAD63606.1"/>
    <property type="molecule type" value="Transcribed_RNA"/>
</dbReference>
<dbReference type="AlphaFoldDB" id="A0A0A9BJU5"/>
<reference evidence="1" key="1">
    <citation type="submission" date="2014-09" db="EMBL/GenBank/DDBJ databases">
        <authorList>
            <person name="Magalhaes I.L.F."/>
            <person name="Oliveira U."/>
            <person name="Santos F.R."/>
            <person name="Vidigal T.H.D.A."/>
            <person name="Brescovit A.D."/>
            <person name="Santos A.J."/>
        </authorList>
    </citation>
    <scope>NUCLEOTIDE SEQUENCE</scope>
    <source>
        <tissue evidence="1">Shoot tissue taken approximately 20 cm above the soil surface</tissue>
    </source>
</reference>
<protein>
    <submittedName>
        <fullName evidence="1">Uncharacterized protein</fullName>
    </submittedName>
</protein>
<sequence>MSITPFGENAVNVVEAKLCYFKLAEIFFFLHV</sequence>
<reference evidence="1" key="2">
    <citation type="journal article" date="2015" name="Data Brief">
        <title>Shoot transcriptome of the giant reed, Arundo donax.</title>
        <authorList>
            <person name="Barrero R.A."/>
            <person name="Guerrero F.D."/>
            <person name="Moolhuijzen P."/>
            <person name="Goolsby J.A."/>
            <person name="Tidwell J."/>
            <person name="Bellgard S.E."/>
            <person name="Bellgard M.I."/>
        </authorList>
    </citation>
    <scope>NUCLEOTIDE SEQUENCE</scope>
    <source>
        <tissue evidence="1">Shoot tissue taken approximately 20 cm above the soil surface</tissue>
    </source>
</reference>
<proteinExistence type="predicted"/>